<accession>A0AAU7DG49</accession>
<dbReference type="Pfam" id="PF00135">
    <property type="entry name" value="COesterase"/>
    <property type="match status" value="1"/>
</dbReference>
<dbReference type="PANTHER" id="PTHR43918:SF4">
    <property type="entry name" value="CARBOXYLIC ESTER HYDROLASE"/>
    <property type="match status" value="1"/>
</dbReference>
<evidence type="ECO:0000313" key="5">
    <source>
        <dbReference type="EMBL" id="XBH17002.1"/>
    </source>
</evidence>
<dbReference type="InterPro" id="IPR019819">
    <property type="entry name" value="Carboxylesterase_B_CS"/>
</dbReference>
<dbReference type="EC" id="3.1.1.-" evidence="3"/>
<dbReference type="PANTHER" id="PTHR43918">
    <property type="entry name" value="ACETYLCHOLINESTERASE"/>
    <property type="match status" value="1"/>
</dbReference>
<dbReference type="InterPro" id="IPR029058">
    <property type="entry name" value="AB_hydrolase_fold"/>
</dbReference>
<evidence type="ECO:0000259" key="4">
    <source>
        <dbReference type="Pfam" id="PF00135"/>
    </source>
</evidence>
<sequence length="561" mass="60089">MRISGFWLAVPIILASGGKPQHTAPTGPVVQIASGALQGMQRGSIAVFEGVPFAAAPVGPLRWREPQAVTPWKGVRDATAPSHPCMQNAAGTDNFMLPLAAAYGVTLIRQTLDPSEDCLYLNVWTPKLQAGAHLPVMVWLHGGSNRVGSGTEPGYDGSVLAAHGVVVVTINYRLGVMGFFAHPELTAESPHHSSGNYGLLDQIAALKWVQQNINAFGGDAGNVTLFGESAGSIDATTLMTSALTKDLFRRVIAESGAAFGLGRERSVAEMEPLGVAVGKDAMGGKSGSQLQALRSLPAAQVTDIENRLIATQFKGYDPNASIVDGWVLWESPAKAFASGKIQPVALLAGVNAREFSAFRVVAAEAVKSAHQPVPKPRFSDQLKQFADLARPLYGSWTDFAVATYTGRIMVHGSPAVDQASNDILGACPVGAEAALTTRAGQRAYVYRFDRSVPGKGESELRAFHSLELPYVFGTFQARTFSWLPFNATDQKLAQTMQGYWTNFAKTGDPNGPGLPQWTPWNASQEPFVVFSQSGDAKPQKNFAPIYCHLAPERLNRQLINY</sequence>
<dbReference type="RefSeq" id="WP_348262234.1">
    <property type="nucleotide sequence ID" value="NZ_CP121196.1"/>
</dbReference>
<dbReference type="EMBL" id="CP121196">
    <property type="protein sequence ID" value="XBH17002.1"/>
    <property type="molecule type" value="Genomic_DNA"/>
</dbReference>
<dbReference type="AlphaFoldDB" id="A0AAU7DG49"/>
<dbReference type="GO" id="GO:0052689">
    <property type="term" value="F:carboxylic ester hydrolase activity"/>
    <property type="evidence" value="ECO:0007669"/>
    <property type="project" value="TreeGrafter"/>
</dbReference>
<name>A0AAU7DG49_9BACT</name>
<feature type="domain" description="Carboxylesterase type B" evidence="4">
    <location>
        <begin position="28"/>
        <end position="534"/>
    </location>
</feature>
<reference evidence="5" key="1">
    <citation type="submission" date="2023-03" db="EMBL/GenBank/DDBJ databases">
        <title>Edaphobacter sp.</title>
        <authorList>
            <person name="Huber K.J."/>
            <person name="Papendorf J."/>
            <person name="Pilke C."/>
            <person name="Bunk B."/>
            <person name="Sproeer C."/>
            <person name="Pester M."/>
        </authorList>
    </citation>
    <scope>NUCLEOTIDE SEQUENCE</scope>
    <source>
        <strain evidence="5">DSM 110680</strain>
    </source>
</reference>
<dbReference type="SUPFAM" id="SSF53474">
    <property type="entry name" value="alpha/beta-Hydrolases"/>
    <property type="match status" value="1"/>
</dbReference>
<keyword evidence="2 3" id="KW-0378">Hydrolase</keyword>
<dbReference type="InterPro" id="IPR002018">
    <property type="entry name" value="CarbesteraseB"/>
</dbReference>
<gene>
    <name evidence="5" type="ORF">P8935_20815</name>
</gene>
<dbReference type="PROSITE" id="PS00941">
    <property type="entry name" value="CARBOXYLESTERASE_B_2"/>
    <property type="match status" value="1"/>
</dbReference>
<organism evidence="5">
    <name type="scientific">Telmatobacter sp. DSM 110680</name>
    <dbReference type="NCBI Taxonomy" id="3036704"/>
    <lineage>
        <taxon>Bacteria</taxon>
        <taxon>Pseudomonadati</taxon>
        <taxon>Acidobacteriota</taxon>
        <taxon>Terriglobia</taxon>
        <taxon>Terriglobales</taxon>
        <taxon>Acidobacteriaceae</taxon>
        <taxon>Telmatobacter</taxon>
    </lineage>
</organism>
<evidence type="ECO:0000256" key="1">
    <source>
        <dbReference type="ARBA" id="ARBA00005964"/>
    </source>
</evidence>
<protein>
    <recommendedName>
        <fullName evidence="3">Carboxylic ester hydrolase</fullName>
        <ecNumber evidence="3">3.1.1.-</ecNumber>
    </recommendedName>
</protein>
<evidence type="ECO:0000256" key="3">
    <source>
        <dbReference type="RuleBase" id="RU361235"/>
    </source>
</evidence>
<comment type="similarity">
    <text evidence="1 3">Belongs to the type-B carboxylesterase/lipase family.</text>
</comment>
<dbReference type="InterPro" id="IPR050654">
    <property type="entry name" value="AChE-related_enzymes"/>
</dbReference>
<evidence type="ECO:0000256" key="2">
    <source>
        <dbReference type="ARBA" id="ARBA00022801"/>
    </source>
</evidence>
<dbReference type="Gene3D" id="3.40.50.1820">
    <property type="entry name" value="alpha/beta hydrolase"/>
    <property type="match status" value="1"/>
</dbReference>
<dbReference type="PROSITE" id="PS00122">
    <property type="entry name" value="CARBOXYLESTERASE_B_1"/>
    <property type="match status" value="1"/>
</dbReference>
<dbReference type="InterPro" id="IPR019826">
    <property type="entry name" value="Carboxylesterase_B_AS"/>
</dbReference>
<proteinExistence type="inferred from homology"/>